<organism evidence="1">
    <name type="scientific">marine metagenome</name>
    <dbReference type="NCBI Taxonomy" id="408172"/>
    <lineage>
        <taxon>unclassified sequences</taxon>
        <taxon>metagenomes</taxon>
        <taxon>ecological metagenomes</taxon>
    </lineage>
</organism>
<protein>
    <submittedName>
        <fullName evidence="1">Uncharacterized protein</fullName>
    </submittedName>
</protein>
<gene>
    <name evidence="1" type="ORF">METZ01_LOCUS203053</name>
</gene>
<dbReference type="EMBL" id="UINC01044572">
    <property type="protein sequence ID" value="SVB50199.1"/>
    <property type="molecule type" value="Genomic_DNA"/>
</dbReference>
<feature type="non-terminal residue" evidence="1">
    <location>
        <position position="74"/>
    </location>
</feature>
<dbReference type="Pfam" id="PF13238">
    <property type="entry name" value="AAA_18"/>
    <property type="match status" value="1"/>
</dbReference>
<sequence>MIIGLCGFAGSGKGTLADFLVENHNFRKISFATKLKDVASVMFGWDRDLLEGITDESRAWREEVDEYWSNELEQ</sequence>
<dbReference type="Gene3D" id="3.40.50.300">
    <property type="entry name" value="P-loop containing nucleotide triphosphate hydrolases"/>
    <property type="match status" value="1"/>
</dbReference>
<dbReference type="SUPFAM" id="SSF52540">
    <property type="entry name" value="P-loop containing nucleoside triphosphate hydrolases"/>
    <property type="match status" value="1"/>
</dbReference>
<dbReference type="InterPro" id="IPR027417">
    <property type="entry name" value="P-loop_NTPase"/>
</dbReference>
<accession>A0A382EIG2</accession>
<evidence type="ECO:0000313" key="1">
    <source>
        <dbReference type="EMBL" id="SVB50199.1"/>
    </source>
</evidence>
<dbReference type="AlphaFoldDB" id="A0A382EIG2"/>
<name>A0A382EIG2_9ZZZZ</name>
<proteinExistence type="predicted"/>
<reference evidence="1" key="1">
    <citation type="submission" date="2018-05" db="EMBL/GenBank/DDBJ databases">
        <authorList>
            <person name="Lanie J.A."/>
            <person name="Ng W.-L."/>
            <person name="Kazmierczak K.M."/>
            <person name="Andrzejewski T.M."/>
            <person name="Davidsen T.M."/>
            <person name="Wayne K.J."/>
            <person name="Tettelin H."/>
            <person name="Glass J.I."/>
            <person name="Rusch D."/>
            <person name="Podicherti R."/>
            <person name="Tsui H.-C.T."/>
            <person name="Winkler M.E."/>
        </authorList>
    </citation>
    <scope>NUCLEOTIDE SEQUENCE</scope>
</reference>